<accession>A0A069PKB1</accession>
<proteinExistence type="predicted"/>
<keyword evidence="2" id="KW-0732">Signal</keyword>
<evidence type="ECO:0000313" key="3">
    <source>
        <dbReference type="EMBL" id="KDR40807.1"/>
    </source>
</evidence>
<dbReference type="AlphaFoldDB" id="A0A069PKB1"/>
<dbReference type="EMBL" id="JFHC01000035">
    <property type="protein sequence ID" value="KDR40807.1"/>
    <property type="molecule type" value="Genomic_DNA"/>
</dbReference>
<comment type="caution">
    <text evidence="3">The sequence shown here is derived from an EMBL/GenBank/DDBJ whole genome shotgun (WGS) entry which is preliminary data.</text>
</comment>
<feature type="region of interest" description="Disordered" evidence="1">
    <location>
        <begin position="206"/>
        <end position="237"/>
    </location>
</feature>
<dbReference type="PROSITE" id="PS51257">
    <property type="entry name" value="PROKAR_LIPOPROTEIN"/>
    <property type="match status" value="1"/>
</dbReference>
<organism evidence="3 4">
    <name type="scientific">Caballeronia glathei</name>
    <dbReference type="NCBI Taxonomy" id="60547"/>
    <lineage>
        <taxon>Bacteria</taxon>
        <taxon>Pseudomonadati</taxon>
        <taxon>Pseudomonadota</taxon>
        <taxon>Betaproteobacteria</taxon>
        <taxon>Burkholderiales</taxon>
        <taxon>Burkholderiaceae</taxon>
        <taxon>Caballeronia</taxon>
    </lineage>
</organism>
<keyword evidence="4" id="KW-1185">Reference proteome</keyword>
<evidence type="ECO:0000256" key="1">
    <source>
        <dbReference type="SAM" id="MobiDB-lite"/>
    </source>
</evidence>
<feature type="chain" id="PRO_5001664419" evidence="2">
    <location>
        <begin position="22"/>
        <end position="546"/>
    </location>
</feature>
<protein>
    <submittedName>
        <fullName evidence="3">Type II secretory pathway protein</fullName>
    </submittedName>
</protein>
<gene>
    <name evidence="3" type="ORF">BG61_22725</name>
</gene>
<evidence type="ECO:0000256" key="2">
    <source>
        <dbReference type="SAM" id="SignalP"/>
    </source>
</evidence>
<name>A0A069PKB1_9BURK</name>
<reference evidence="3 4" key="1">
    <citation type="submission" date="2014-03" db="EMBL/GenBank/DDBJ databases">
        <title>Draft Genome Sequences of Four Burkholderia Strains.</title>
        <authorList>
            <person name="Liu X.Y."/>
            <person name="Li C.X."/>
            <person name="Xu J.H."/>
        </authorList>
    </citation>
    <scope>NUCLEOTIDE SEQUENCE [LARGE SCALE GENOMIC DNA]</scope>
    <source>
        <strain evidence="3 4">DSM 50014</strain>
    </source>
</reference>
<feature type="signal peptide" evidence="2">
    <location>
        <begin position="1"/>
        <end position="21"/>
    </location>
</feature>
<evidence type="ECO:0000313" key="4">
    <source>
        <dbReference type="Proteomes" id="UP000027466"/>
    </source>
</evidence>
<dbReference type="RefSeq" id="WP_035941886.1">
    <property type="nucleotide sequence ID" value="NZ_CADFFX010000025.1"/>
</dbReference>
<dbReference type="Proteomes" id="UP000027466">
    <property type="component" value="Unassembled WGS sequence"/>
</dbReference>
<feature type="compositionally biased region" description="Low complexity" evidence="1">
    <location>
        <begin position="124"/>
        <end position="136"/>
    </location>
</feature>
<sequence>MRQTKLNTAIALLVVASLAGCAVSQSDINQAYDAAHADATKAMGSGSESMALVEEVPTAFLGDRLVPLAYEATLPAIFRDKTVVFPGNLPLSKIATLVSSATGYPVHLSPDVFIPREALIPKTAGNGNAQPQQPQPGMLGGNGAAKSNVEPIYAQPCNCKVGQYLRGVTENLGLDWTFDGSTISISRFVTKTFTIAAIPGKVSIKSTMSKGTDTSTGNQSSGPTGGSSGNTGSFSAITSTGRDGTFDQIAIIQSELEKLKSPLGEVVVNPQSRLVMVRDTKEAVDRMGALLARENAISTRQVALRVRTLQIDMSKGSQAGVSADVIFNKISDGLKQYSISFISPTSLATSAGSVGLSVLRPNSPFEGTNAIISGLNTFGKTVQDNTQTKLTLNGLPVSIGSFETKGYLAATTPSFGSAGGGTAGVPGLQPGSVTVGDFVNILPSVNDHNQIILSYWSDSSKLNGPFTTISTGSGDTLQQIQLPDIIGSKDDQTIALSDGQTIVLYGAVTNHYDGASNNGIGGLSGAWNKGRTFQVIMLTATVVPSM</sequence>
<feature type="region of interest" description="Disordered" evidence="1">
    <location>
        <begin position="123"/>
        <end position="143"/>
    </location>
</feature>